<proteinExistence type="predicted"/>
<feature type="transmembrane region" description="Helical" evidence="1">
    <location>
        <begin position="69"/>
        <end position="86"/>
    </location>
</feature>
<dbReference type="KEGG" id="kan:IMCC3317_16570"/>
<dbReference type="RefSeq" id="WP_160129014.1">
    <property type="nucleotide sequence ID" value="NZ_CP019288.1"/>
</dbReference>
<evidence type="ECO:0000313" key="3">
    <source>
        <dbReference type="Proteomes" id="UP000464657"/>
    </source>
</evidence>
<keyword evidence="1" id="KW-1133">Transmembrane helix</keyword>
<feature type="transmembrane region" description="Helical" evidence="1">
    <location>
        <begin position="122"/>
        <end position="141"/>
    </location>
</feature>
<protein>
    <submittedName>
        <fullName evidence="2">Uncharacterized protein</fullName>
    </submittedName>
</protein>
<sequence length="145" mass="16353">MRETIKYLSLINVIGLSIVSISLFLFILIKPFAWDELLIGLNLLISIPFIVSGIITLKNIENPNERKIQNTLIAVFLILWLPSIGLPFTYEIGGLLICLTIFGFGFWGILKVKNVMNKMIFINMVGMFFLIMNSLIVFGIISGKI</sequence>
<feature type="transmembrane region" description="Helical" evidence="1">
    <location>
        <begin position="7"/>
        <end position="31"/>
    </location>
</feature>
<gene>
    <name evidence="2" type="ORF">IMCC3317_16570</name>
</gene>
<keyword evidence="1" id="KW-0472">Membrane</keyword>
<dbReference type="AlphaFoldDB" id="A0A7L4ZIJ6"/>
<reference evidence="2 3" key="1">
    <citation type="journal article" date="2013" name="Int. J. Syst. Evol. Microbiol.">
        <title>Kordia antarctica sp. nov., isolated from Antarctic seawater.</title>
        <authorList>
            <person name="Baek K."/>
            <person name="Choi A."/>
            <person name="Kang I."/>
            <person name="Lee K."/>
            <person name="Cho J.C."/>
        </authorList>
    </citation>
    <scope>NUCLEOTIDE SEQUENCE [LARGE SCALE GENOMIC DNA]</scope>
    <source>
        <strain evidence="2 3">IMCC3317</strain>
    </source>
</reference>
<feature type="transmembrane region" description="Helical" evidence="1">
    <location>
        <begin position="92"/>
        <end position="110"/>
    </location>
</feature>
<organism evidence="2 3">
    <name type="scientific">Kordia antarctica</name>
    <dbReference type="NCBI Taxonomy" id="1218801"/>
    <lineage>
        <taxon>Bacteria</taxon>
        <taxon>Pseudomonadati</taxon>
        <taxon>Bacteroidota</taxon>
        <taxon>Flavobacteriia</taxon>
        <taxon>Flavobacteriales</taxon>
        <taxon>Flavobacteriaceae</taxon>
        <taxon>Kordia</taxon>
    </lineage>
</organism>
<feature type="transmembrane region" description="Helical" evidence="1">
    <location>
        <begin position="37"/>
        <end position="57"/>
    </location>
</feature>
<dbReference type="OrthoDB" id="1467797at2"/>
<dbReference type="EMBL" id="CP019288">
    <property type="protein sequence ID" value="QHI36297.1"/>
    <property type="molecule type" value="Genomic_DNA"/>
</dbReference>
<keyword evidence="3" id="KW-1185">Reference proteome</keyword>
<evidence type="ECO:0000256" key="1">
    <source>
        <dbReference type="SAM" id="Phobius"/>
    </source>
</evidence>
<keyword evidence="1" id="KW-0812">Transmembrane</keyword>
<accession>A0A7L4ZIJ6</accession>
<name>A0A7L4ZIJ6_9FLAO</name>
<dbReference type="Proteomes" id="UP000464657">
    <property type="component" value="Chromosome"/>
</dbReference>
<evidence type="ECO:0000313" key="2">
    <source>
        <dbReference type="EMBL" id="QHI36297.1"/>
    </source>
</evidence>